<evidence type="ECO:0000259" key="17">
    <source>
        <dbReference type="PROSITE" id="PS51379"/>
    </source>
</evidence>
<dbReference type="InterPro" id="IPR029058">
    <property type="entry name" value="AB_hydrolase_fold"/>
</dbReference>
<gene>
    <name evidence="18" type="ORF">GOP47_0023021</name>
</gene>
<dbReference type="Gene3D" id="3.50.50.60">
    <property type="entry name" value="FAD/NAD(P)-binding domain"/>
    <property type="match status" value="3"/>
</dbReference>
<evidence type="ECO:0000256" key="11">
    <source>
        <dbReference type="ARBA" id="ARBA00049645"/>
    </source>
</evidence>
<dbReference type="EMBL" id="JABFUD020000022">
    <property type="protein sequence ID" value="KAI5062482.1"/>
    <property type="molecule type" value="Genomic_DNA"/>
</dbReference>
<keyword evidence="16" id="KW-0812">Transmembrane</keyword>
<keyword evidence="16" id="KW-1133">Transmembrane helix</keyword>
<dbReference type="InterPro" id="IPR052542">
    <property type="entry name" value="Cholesterol_Oxidase"/>
</dbReference>
<evidence type="ECO:0000256" key="5">
    <source>
        <dbReference type="ARBA" id="ARBA00023002"/>
    </source>
</evidence>
<dbReference type="PROSITE" id="PS51379">
    <property type="entry name" value="4FE4S_FER_2"/>
    <property type="match status" value="1"/>
</dbReference>
<dbReference type="EC" id="1.1.3.6" evidence="12"/>
<evidence type="ECO:0000256" key="13">
    <source>
        <dbReference type="ARBA" id="ARBA00049744"/>
    </source>
</evidence>
<reference evidence="18" key="1">
    <citation type="submission" date="2021-01" db="EMBL/GenBank/DDBJ databases">
        <title>Adiantum capillus-veneris genome.</title>
        <authorList>
            <person name="Fang Y."/>
            <person name="Liao Q."/>
        </authorList>
    </citation>
    <scope>NUCLEOTIDE SEQUENCE</scope>
    <source>
        <strain evidence="18">H3</strain>
        <tissue evidence="18">Leaf</tissue>
    </source>
</reference>
<name>A0A9D4Z6J5_ADICA</name>
<evidence type="ECO:0000313" key="19">
    <source>
        <dbReference type="Proteomes" id="UP000886520"/>
    </source>
</evidence>
<comment type="cofactor">
    <cofactor evidence="1">
        <name>FAD</name>
        <dbReference type="ChEBI" id="CHEBI:57692"/>
    </cofactor>
</comment>
<keyword evidence="7" id="KW-1207">Sterol metabolism</keyword>
<dbReference type="InterPro" id="IPR000172">
    <property type="entry name" value="GMC_OxRdtase_N"/>
</dbReference>
<evidence type="ECO:0000256" key="10">
    <source>
        <dbReference type="ARBA" id="ARBA00038856"/>
    </source>
</evidence>
<keyword evidence="4" id="KW-0274">FAD</keyword>
<keyword evidence="8" id="KW-0753">Steroid metabolism</keyword>
<dbReference type="InterPro" id="IPR036188">
    <property type="entry name" value="FAD/NAD-bd_sf"/>
</dbReference>
<accession>A0A9D4Z6J5</accession>
<dbReference type="Proteomes" id="UP000886520">
    <property type="component" value="Chromosome 22"/>
</dbReference>
<dbReference type="GO" id="GO:0016995">
    <property type="term" value="F:cholesterol oxidase activity"/>
    <property type="evidence" value="ECO:0007669"/>
    <property type="project" value="UniProtKB-EC"/>
</dbReference>
<dbReference type="GO" id="GO:0004769">
    <property type="term" value="F:steroid Delta-isomerase activity"/>
    <property type="evidence" value="ECO:0007669"/>
    <property type="project" value="UniProtKB-EC"/>
</dbReference>
<dbReference type="SUPFAM" id="SSF53474">
    <property type="entry name" value="alpha/beta-Hydrolases"/>
    <property type="match status" value="1"/>
</dbReference>
<proteinExistence type="predicted"/>
<dbReference type="PANTHER" id="PTHR47470:SF1">
    <property type="entry name" value="FAD-DEPENDENT OXIDOREDUCTASE 2 FAD BINDING DOMAIN-CONTAINING PROTEIN"/>
    <property type="match status" value="1"/>
</dbReference>
<dbReference type="Pfam" id="PF00732">
    <property type="entry name" value="GMC_oxred_N"/>
    <property type="match status" value="1"/>
</dbReference>
<evidence type="ECO:0000256" key="16">
    <source>
        <dbReference type="SAM" id="Phobius"/>
    </source>
</evidence>
<keyword evidence="6" id="KW-0443">Lipid metabolism</keyword>
<evidence type="ECO:0000256" key="2">
    <source>
        <dbReference type="ARBA" id="ARBA00022548"/>
    </source>
</evidence>
<keyword evidence="5" id="KW-0560">Oxidoreductase</keyword>
<evidence type="ECO:0000256" key="9">
    <source>
        <dbReference type="ARBA" id="ARBA00023235"/>
    </source>
</evidence>
<dbReference type="InterPro" id="IPR017896">
    <property type="entry name" value="4Fe4S_Fe-S-bd"/>
</dbReference>
<feature type="transmembrane region" description="Helical" evidence="16">
    <location>
        <begin position="1301"/>
        <end position="1321"/>
    </location>
</feature>
<evidence type="ECO:0000256" key="12">
    <source>
        <dbReference type="ARBA" id="ARBA00049723"/>
    </source>
</evidence>
<dbReference type="Pfam" id="PF05199">
    <property type="entry name" value="GMC_oxred_C"/>
    <property type="match status" value="1"/>
</dbReference>
<keyword evidence="2" id="KW-0153">Cholesterol metabolism</keyword>
<dbReference type="GO" id="GO:0008203">
    <property type="term" value="P:cholesterol metabolic process"/>
    <property type="evidence" value="ECO:0007669"/>
    <property type="project" value="UniProtKB-KW"/>
</dbReference>
<dbReference type="GO" id="GO:0050660">
    <property type="term" value="F:flavin adenine dinucleotide binding"/>
    <property type="evidence" value="ECO:0007669"/>
    <property type="project" value="InterPro"/>
</dbReference>
<dbReference type="Gene3D" id="3.40.50.1820">
    <property type="entry name" value="alpha/beta hydrolase"/>
    <property type="match status" value="1"/>
</dbReference>
<evidence type="ECO:0000256" key="15">
    <source>
        <dbReference type="SAM" id="MobiDB-lite"/>
    </source>
</evidence>
<dbReference type="OrthoDB" id="9974421at2759"/>
<feature type="region of interest" description="Disordered" evidence="15">
    <location>
        <begin position="78"/>
        <end position="103"/>
    </location>
</feature>
<evidence type="ECO:0000256" key="3">
    <source>
        <dbReference type="ARBA" id="ARBA00022630"/>
    </source>
</evidence>
<evidence type="ECO:0000256" key="4">
    <source>
        <dbReference type="ARBA" id="ARBA00022827"/>
    </source>
</evidence>
<feature type="compositionally biased region" description="Basic and acidic residues" evidence="15">
    <location>
        <begin position="88"/>
        <end position="97"/>
    </location>
</feature>
<comment type="pathway">
    <text evidence="11">Steroid metabolism; cholesterol degradation.</text>
</comment>
<dbReference type="InterPro" id="IPR007867">
    <property type="entry name" value="GMC_OxRtase_C"/>
</dbReference>
<dbReference type="PANTHER" id="PTHR47470">
    <property type="entry name" value="CHOLESTEROL OXIDASE"/>
    <property type="match status" value="1"/>
</dbReference>
<evidence type="ECO:0000256" key="14">
    <source>
        <dbReference type="ARBA" id="ARBA00049778"/>
    </source>
</evidence>
<keyword evidence="16" id="KW-0472">Membrane</keyword>
<keyword evidence="19" id="KW-1185">Reference proteome</keyword>
<evidence type="ECO:0000256" key="7">
    <source>
        <dbReference type="ARBA" id="ARBA00023166"/>
    </source>
</evidence>
<dbReference type="EC" id="5.3.3.1" evidence="10"/>
<dbReference type="InterPro" id="IPR017900">
    <property type="entry name" value="4Fe4S_Fe_S_CS"/>
</dbReference>
<dbReference type="SUPFAM" id="SSF51905">
    <property type="entry name" value="FAD/NAD(P)-binding domain"/>
    <property type="match status" value="1"/>
</dbReference>
<comment type="caution">
    <text evidence="18">The sequence shown here is derived from an EMBL/GenBank/DDBJ whole genome shotgun (WGS) entry which is preliminary data.</text>
</comment>
<sequence>MCAQRTLNFKDDRFLFQTSTLLSFKFEMVLTAPSILSASSIYFVSTAVLCILCTKVSFPSPPHFLSFLRPPAPCSGWQPPTPTSGMEKASRFDDTQRRKSQPPQRLHYDAIVIGSGYGGSVAAFRLSQADPSLSVCVLEKGHSWQPQQFPTTFWQLIRTLTIHTPLGTIGSKEALLQVYLQADCLSMLGVGVGGGSLVNGGIILPTPLRTRRDPRWPKEWEQNWHAAERRARAMLQPETIPHAFPTTLVMDTMLANDPTSIEDEGGLKKDDMLQLSVTFSNKKNVAGVEQAGCKACGNCFHGCPYNAKSSTDKNYLAAAVQAGAEIRTECAVSFIARAPAEEDSYVCDSVGEGCSRHDYSEPEIRWRIYLNEVDYLTADFVILAAGVHGTMEILFRSKERGLHVSDLLGCGVSGNGNNLAFIGAPKAPTKGTSISNKDFTGIAMSSRPGPSISNSYTSSLGFTIQTAIAPRNFPHMVYKCLSSLPEGYGLLDRIWNDMKQLVPSHHGRSILVNVMGHDAADGVLQFDQRSERLKFTPPRDELIVKKVKSMQKLATRLQGLLYFSRFRSTSVHYLGGCTVGKDKSTGVTNASGQMFSTKDGDVIHDGLYVCDASLIPCSVGVNPCFTIATAAEHVSRCIVRDALQHNLHKQERQWHLGNGQAAYANLNGVVSPKEEKLSLPVEISSKYGRSSVVIVRETLQGNLGGMPCSLKLVLHMDVGVDEKDSNFSLLQGKVGGKLFLNSVDGGVLYVLSGRVNMCCRQHPRTPFTQYMHYHLLLSGPSGKRYVLDGYKEMRPFLKGLLVWRESTTLHATLYEKQVNKSKGTGGPIDTSSSSVPPLQGRLHISLFELVRSILTLRGPHKLLFVKSLLQSIFQTYFLENPNLSSSTSKAAQCCQDSKVAISQKHPYPAHRRYDLQTGDGTPISMIQWPCNQSKSCGDALNNERAEVVLLLNGYCTESFWLPTEESDLVRCLLRGEYEPWLLQNRAHPAHATPKHFTIDDIARFDLPAAFSKIYEVVGQGASIHVVAHCLGGLTIHMALLGGYLPTSYVTSILCTNSSMFFRTTHLTIAKLIPPLLAVSMAIAGDNRLLSMGHSNVDGWRHTLLRKVAQLLPRGERCNREDCEVFSGIFGNIFWHENLTPRMHEWMNNEVTTKLSLGALRHLRLVCLAGRIVDANGNDTYLQHPERLALPTTYISGGREILVTLDTSSMAHSFMQFHHPSFSHSRIVVPKYGHNDLLIGEHSGRDVFPHILDHLKRFSRTKTSQHNEGKEDQHKCSRINPWEVEGMLKRSNFNLLSVMDNVTYLCCFMLIIGIFFLSKYLLHKQGSTILSFL</sequence>
<evidence type="ECO:0000256" key="8">
    <source>
        <dbReference type="ARBA" id="ARBA00023221"/>
    </source>
</evidence>
<feature type="domain" description="4Fe-4S ferredoxin-type" evidence="17">
    <location>
        <begin position="284"/>
        <end position="313"/>
    </location>
</feature>
<organism evidence="18 19">
    <name type="scientific">Adiantum capillus-veneris</name>
    <name type="common">Maidenhair fern</name>
    <dbReference type="NCBI Taxonomy" id="13818"/>
    <lineage>
        <taxon>Eukaryota</taxon>
        <taxon>Viridiplantae</taxon>
        <taxon>Streptophyta</taxon>
        <taxon>Embryophyta</taxon>
        <taxon>Tracheophyta</taxon>
        <taxon>Polypodiopsida</taxon>
        <taxon>Polypodiidae</taxon>
        <taxon>Polypodiales</taxon>
        <taxon>Pteridineae</taxon>
        <taxon>Pteridaceae</taxon>
        <taxon>Vittarioideae</taxon>
        <taxon>Adiantum</taxon>
    </lineage>
</organism>
<evidence type="ECO:0000256" key="6">
    <source>
        <dbReference type="ARBA" id="ARBA00023098"/>
    </source>
</evidence>
<dbReference type="PROSITE" id="PS00198">
    <property type="entry name" value="4FE4S_FER_1"/>
    <property type="match status" value="1"/>
</dbReference>
<keyword evidence="3" id="KW-0285">Flavoprotein</keyword>
<evidence type="ECO:0000313" key="18">
    <source>
        <dbReference type="EMBL" id="KAI5062482.1"/>
    </source>
</evidence>
<evidence type="ECO:0000256" key="1">
    <source>
        <dbReference type="ARBA" id="ARBA00001974"/>
    </source>
</evidence>
<keyword evidence="9" id="KW-0413">Isomerase</keyword>
<protein>
    <recommendedName>
        <fullName evidence="13">Cholesterol oxidase</fullName>
        <ecNumber evidence="12">1.1.3.6</ecNumber>
        <ecNumber evidence="10">5.3.3.1</ecNumber>
    </recommendedName>
    <alternativeName>
        <fullName evidence="14">Cholesterol isomerase</fullName>
    </alternativeName>
</protein>